<dbReference type="GO" id="GO:0004252">
    <property type="term" value="F:serine-type endopeptidase activity"/>
    <property type="evidence" value="ECO:0007669"/>
    <property type="project" value="InterPro"/>
</dbReference>
<dbReference type="AlphaFoldDB" id="A0A5J6F7U7"/>
<dbReference type="OrthoDB" id="9815782at2"/>
<dbReference type="GO" id="GO:0006465">
    <property type="term" value="P:signal peptide processing"/>
    <property type="evidence" value="ECO:0007669"/>
    <property type="project" value="InterPro"/>
</dbReference>
<keyword evidence="12" id="KW-1185">Reference proteome</keyword>
<keyword evidence="6 8" id="KW-0378">Hydrolase</keyword>
<dbReference type="SUPFAM" id="SSF51306">
    <property type="entry name" value="LexA/Signal peptidase"/>
    <property type="match status" value="1"/>
</dbReference>
<dbReference type="Pfam" id="PF10502">
    <property type="entry name" value="Peptidase_S26"/>
    <property type="match status" value="1"/>
</dbReference>
<dbReference type="CDD" id="cd06530">
    <property type="entry name" value="S26_SPase_I"/>
    <property type="match status" value="1"/>
</dbReference>
<evidence type="ECO:0000256" key="6">
    <source>
        <dbReference type="ARBA" id="ARBA00022801"/>
    </source>
</evidence>
<sequence>MDTEAQHMERDRSSGPADGTEEGSRSTHVTARGTGGMSWGRAVFLGALCTAALLLFSTFVMQPFLIPSGSMEPTLRIGDRVLVNKLAYRFGSEPARGDVVVFDGTGSFVQESSDGNTVAALLRGAASSLGLAEPGGTDFVKRVVGVGGDRVVCCDKGGRLEVNGEPVDEDYLYSGDSPSQVPFDIVVPDGTLWMMGDHRSHSRDSRDHLGQPGGGMVPVDRVVGRVDWLGWPLGRIGSLEETGAFDGIRPAGPDHG</sequence>
<keyword evidence="5 8" id="KW-0645">Protease</keyword>
<protein>
    <recommendedName>
        <fullName evidence="4 8">Signal peptidase I</fullName>
        <ecNumber evidence="4 8">3.4.21.89</ecNumber>
    </recommendedName>
</protein>
<gene>
    <name evidence="11" type="primary">lepB</name>
    <name evidence="11" type="ORF">CP967_08775</name>
</gene>
<dbReference type="InterPro" id="IPR019756">
    <property type="entry name" value="Pept_S26A_signal_pept_1_Ser-AS"/>
</dbReference>
<keyword evidence="8" id="KW-0812">Transmembrane</keyword>
<comment type="similarity">
    <text evidence="3 8">Belongs to the peptidase S26 family.</text>
</comment>
<dbReference type="KEGG" id="snk:CP967_08775"/>
<feature type="active site" evidence="7">
    <location>
        <position position="141"/>
    </location>
</feature>
<name>A0A5J6F7U7_9ACTN</name>
<dbReference type="InterPro" id="IPR019533">
    <property type="entry name" value="Peptidase_S26"/>
</dbReference>
<feature type="active site" evidence="7">
    <location>
        <position position="70"/>
    </location>
</feature>
<evidence type="ECO:0000256" key="4">
    <source>
        <dbReference type="ARBA" id="ARBA00013208"/>
    </source>
</evidence>
<feature type="region of interest" description="Disordered" evidence="9">
    <location>
        <begin position="1"/>
        <end position="32"/>
    </location>
</feature>
<evidence type="ECO:0000313" key="11">
    <source>
        <dbReference type="EMBL" id="QEU72053.1"/>
    </source>
</evidence>
<evidence type="ECO:0000256" key="2">
    <source>
        <dbReference type="ARBA" id="ARBA00004401"/>
    </source>
</evidence>
<evidence type="ECO:0000256" key="8">
    <source>
        <dbReference type="RuleBase" id="RU362042"/>
    </source>
</evidence>
<dbReference type="GO" id="GO:0005886">
    <property type="term" value="C:plasma membrane"/>
    <property type="evidence" value="ECO:0007669"/>
    <property type="project" value="UniProtKB-SubCell"/>
</dbReference>
<dbReference type="Gene3D" id="2.10.109.10">
    <property type="entry name" value="Umud Fragment, subunit A"/>
    <property type="match status" value="1"/>
</dbReference>
<accession>A0A5J6F7U7</accession>
<dbReference type="Proteomes" id="UP000326178">
    <property type="component" value="Chromosome"/>
</dbReference>
<evidence type="ECO:0000259" key="10">
    <source>
        <dbReference type="Pfam" id="PF10502"/>
    </source>
</evidence>
<comment type="catalytic activity">
    <reaction evidence="1 8">
        <text>Cleavage of hydrophobic, N-terminal signal or leader sequences from secreted and periplasmic proteins.</text>
        <dbReference type="EC" id="3.4.21.89"/>
    </reaction>
</comment>
<dbReference type="EMBL" id="CP023702">
    <property type="protein sequence ID" value="QEU72053.1"/>
    <property type="molecule type" value="Genomic_DNA"/>
</dbReference>
<feature type="compositionally biased region" description="Basic and acidic residues" evidence="9">
    <location>
        <begin position="1"/>
        <end position="13"/>
    </location>
</feature>
<dbReference type="PRINTS" id="PR00727">
    <property type="entry name" value="LEADERPTASE"/>
</dbReference>
<evidence type="ECO:0000256" key="7">
    <source>
        <dbReference type="PIRSR" id="PIRSR600223-1"/>
    </source>
</evidence>
<dbReference type="PROSITE" id="PS00501">
    <property type="entry name" value="SPASE_I_1"/>
    <property type="match status" value="1"/>
</dbReference>
<dbReference type="PROSITE" id="PS00761">
    <property type="entry name" value="SPASE_I_3"/>
    <property type="match status" value="1"/>
</dbReference>
<dbReference type="PANTHER" id="PTHR43390:SF1">
    <property type="entry name" value="CHLOROPLAST PROCESSING PEPTIDASE"/>
    <property type="match status" value="1"/>
</dbReference>
<reference evidence="11 12" key="1">
    <citation type="submission" date="2017-09" db="EMBL/GenBank/DDBJ databases">
        <authorList>
            <person name="Lee N."/>
            <person name="Cho B.-K."/>
        </authorList>
    </citation>
    <scope>NUCLEOTIDE SEQUENCE [LARGE SCALE GENOMIC DNA]</scope>
    <source>
        <strain evidence="11 12">ATCC 12769</strain>
    </source>
</reference>
<evidence type="ECO:0000256" key="5">
    <source>
        <dbReference type="ARBA" id="ARBA00022670"/>
    </source>
</evidence>
<evidence type="ECO:0000256" key="1">
    <source>
        <dbReference type="ARBA" id="ARBA00000677"/>
    </source>
</evidence>
<feature type="domain" description="Peptidase S26" evidence="10">
    <location>
        <begin position="48"/>
        <end position="229"/>
    </location>
</feature>
<evidence type="ECO:0000256" key="3">
    <source>
        <dbReference type="ARBA" id="ARBA00009370"/>
    </source>
</evidence>
<dbReference type="NCBIfam" id="TIGR02227">
    <property type="entry name" value="sigpep_I_bact"/>
    <property type="match status" value="1"/>
</dbReference>
<keyword evidence="8" id="KW-0472">Membrane</keyword>
<evidence type="ECO:0000313" key="12">
    <source>
        <dbReference type="Proteomes" id="UP000326178"/>
    </source>
</evidence>
<dbReference type="GO" id="GO:0009003">
    <property type="term" value="F:signal peptidase activity"/>
    <property type="evidence" value="ECO:0007669"/>
    <property type="project" value="UniProtKB-EC"/>
</dbReference>
<evidence type="ECO:0000256" key="9">
    <source>
        <dbReference type="SAM" id="MobiDB-lite"/>
    </source>
</evidence>
<dbReference type="InterPro" id="IPR036286">
    <property type="entry name" value="LexA/Signal_pep-like_sf"/>
</dbReference>
<feature type="transmembrane region" description="Helical" evidence="8">
    <location>
        <begin position="42"/>
        <end position="66"/>
    </location>
</feature>
<comment type="subcellular location">
    <subcellularLocation>
        <location evidence="2">Cell membrane</location>
        <topology evidence="2">Single-pass type II membrane protein</topology>
    </subcellularLocation>
    <subcellularLocation>
        <location evidence="8">Membrane</location>
        <topology evidence="8">Single-pass type II membrane protein</topology>
    </subcellularLocation>
</comment>
<proteinExistence type="inferred from homology"/>
<dbReference type="InterPro" id="IPR000223">
    <property type="entry name" value="Pept_S26A_signal_pept_1"/>
</dbReference>
<dbReference type="RefSeq" id="WP_150487419.1">
    <property type="nucleotide sequence ID" value="NZ_BMUV01000001.1"/>
</dbReference>
<dbReference type="EC" id="3.4.21.89" evidence="4 8"/>
<keyword evidence="8" id="KW-1133">Transmembrane helix</keyword>
<dbReference type="PANTHER" id="PTHR43390">
    <property type="entry name" value="SIGNAL PEPTIDASE I"/>
    <property type="match status" value="1"/>
</dbReference>
<dbReference type="InterPro" id="IPR019758">
    <property type="entry name" value="Pept_S26A_signal_pept_1_CS"/>
</dbReference>
<organism evidence="11 12">
    <name type="scientific">Streptomyces nitrosporeus</name>
    <dbReference type="NCBI Taxonomy" id="28894"/>
    <lineage>
        <taxon>Bacteria</taxon>
        <taxon>Bacillati</taxon>
        <taxon>Actinomycetota</taxon>
        <taxon>Actinomycetes</taxon>
        <taxon>Kitasatosporales</taxon>
        <taxon>Streptomycetaceae</taxon>
        <taxon>Streptomyces</taxon>
    </lineage>
</organism>